<feature type="signal peptide" evidence="5">
    <location>
        <begin position="1"/>
        <end position="29"/>
    </location>
</feature>
<dbReference type="InterPro" id="IPR006311">
    <property type="entry name" value="TAT_signal"/>
</dbReference>
<evidence type="ECO:0000256" key="3">
    <source>
        <dbReference type="ARBA" id="ARBA00022801"/>
    </source>
</evidence>
<dbReference type="PANTHER" id="PTHR42978">
    <property type="entry name" value="QUORUM-QUENCHING LACTONASE YTNP-RELATED-RELATED"/>
    <property type="match status" value="1"/>
</dbReference>
<keyword evidence="8" id="KW-1185">Reference proteome</keyword>
<organism evidence="7 8">
    <name type="scientific">Hyphomicrobium album</name>
    <dbReference type="NCBI Taxonomy" id="2665159"/>
    <lineage>
        <taxon>Bacteria</taxon>
        <taxon>Pseudomonadati</taxon>
        <taxon>Pseudomonadota</taxon>
        <taxon>Alphaproteobacteria</taxon>
        <taxon>Hyphomicrobiales</taxon>
        <taxon>Hyphomicrobiaceae</taxon>
        <taxon>Hyphomicrobium</taxon>
    </lineage>
</organism>
<dbReference type="SUPFAM" id="SSF56281">
    <property type="entry name" value="Metallo-hydrolase/oxidoreductase"/>
    <property type="match status" value="1"/>
</dbReference>
<dbReference type="EMBL" id="WMBQ01000002">
    <property type="protein sequence ID" value="MTD95339.1"/>
    <property type="molecule type" value="Genomic_DNA"/>
</dbReference>
<dbReference type="CDD" id="cd07720">
    <property type="entry name" value="OPHC2-like_MBL-fold"/>
    <property type="match status" value="1"/>
</dbReference>
<comment type="caution">
    <text evidence="7">The sequence shown here is derived from an EMBL/GenBank/DDBJ whole genome shotgun (WGS) entry which is preliminary data.</text>
</comment>
<dbReference type="SMART" id="SM00849">
    <property type="entry name" value="Lactamase_B"/>
    <property type="match status" value="1"/>
</dbReference>
<keyword evidence="3 7" id="KW-0378">Hydrolase</keyword>
<name>A0A6I3KLP4_9HYPH</name>
<keyword evidence="4" id="KW-0862">Zinc</keyword>
<reference evidence="7 8" key="1">
    <citation type="submission" date="2019-11" db="EMBL/GenBank/DDBJ databases">
        <title>Identification of a novel strain.</title>
        <authorList>
            <person name="Xu Q."/>
            <person name="Wang G."/>
        </authorList>
    </citation>
    <scope>NUCLEOTIDE SEQUENCE [LARGE SCALE GENOMIC DNA]</scope>
    <source>
        <strain evidence="8">xq</strain>
    </source>
</reference>
<dbReference type="GO" id="GO:0016787">
    <property type="term" value="F:hydrolase activity"/>
    <property type="evidence" value="ECO:0007669"/>
    <property type="project" value="UniProtKB-KW"/>
</dbReference>
<dbReference type="RefSeq" id="WP_154739894.1">
    <property type="nucleotide sequence ID" value="NZ_WMBQ01000002.1"/>
</dbReference>
<accession>A0A6I3KLP4</accession>
<dbReference type="Pfam" id="PF00753">
    <property type="entry name" value="Lactamase_B"/>
    <property type="match status" value="1"/>
</dbReference>
<sequence length="337" mass="36411">MEEKGGAGLTRRRMLASAAALAAAPLATALPITPARATGPILPPSKPAWERFKLGSFQLTMLADSDAFIDGPYPIVGGNATAAEVEQLMRENMLPPRTYQPGFTPMLVNTGKELVLFDTGNGAAGFIKRPDGGWLAAQLGSAGFKPEDIDVVVLSHGHLDHVAGVMEGGKPLFPNARYIIAGIEYDFWAPEGKHSGEMEKLAAVFRANVVPVTERITFIKAGDDVVPGIRSLAAYGHTPGHLAFTLESDGARMLFWGDCAHHHVASLARPDWHCVFDADKEQGAATRKRIYDMAATERLPVSGYHMPFPSIGYVERRADRGYRWVPHSFQLTAPKAG</sequence>
<evidence type="ECO:0000313" key="8">
    <source>
        <dbReference type="Proteomes" id="UP000440694"/>
    </source>
</evidence>
<evidence type="ECO:0000313" key="7">
    <source>
        <dbReference type="EMBL" id="MTD95339.1"/>
    </source>
</evidence>
<evidence type="ECO:0000259" key="6">
    <source>
        <dbReference type="SMART" id="SM00849"/>
    </source>
</evidence>
<dbReference type="GO" id="GO:0046872">
    <property type="term" value="F:metal ion binding"/>
    <property type="evidence" value="ECO:0007669"/>
    <property type="project" value="UniProtKB-KW"/>
</dbReference>
<dbReference type="InterPro" id="IPR001279">
    <property type="entry name" value="Metallo-B-lactamas"/>
</dbReference>
<evidence type="ECO:0000256" key="5">
    <source>
        <dbReference type="SAM" id="SignalP"/>
    </source>
</evidence>
<dbReference type="Gene3D" id="3.60.15.10">
    <property type="entry name" value="Ribonuclease Z/Hydroxyacylglutathione hydrolase-like"/>
    <property type="match status" value="1"/>
</dbReference>
<protein>
    <submittedName>
        <fullName evidence="7">MBL fold metallo-hydrolase</fullName>
    </submittedName>
</protein>
<dbReference type="AlphaFoldDB" id="A0A6I3KLP4"/>
<feature type="chain" id="PRO_5026024739" evidence="5">
    <location>
        <begin position="30"/>
        <end position="337"/>
    </location>
</feature>
<dbReference type="InterPro" id="IPR036866">
    <property type="entry name" value="RibonucZ/Hydroxyglut_hydro"/>
</dbReference>
<proteinExistence type="inferred from homology"/>
<feature type="domain" description="Metallo-beta-lactamase" evidence="6">
    <location>
        <begin position="102"/>
        <end position="305"/>
    </location>
</feature>
<keyword evidence="2" id="KW-0479">Metal-binding</keyword>
<evidence type="ECO:0000256" key="2">
    <source>
        <dbReference type="ARBA" id="ARBA00022723"/>
    </source>
</evidence>
<dbReference type="Proteomes" id="UP000440694">
    <property type="component" value="Unassembled WGS sequence"/>
</dbReference>
<dbReference type="InterPro" id="IPR051013">
    <property type="entry name" value="MBL_superfamily_lactonases"/>
</dbReference>
<comment type="similarity">
    <text evidence="1">Belongs to the metallo-beta-lactamase superfamily.</text>
</comment>
<evidence type="ECO:0000256" key="4">
    <source>
        <dbReference type="ARBA" id="ARBA00022833"/>
    </source>
</evidence>
<gene>
    <name evidence="7" type="ORF">GIW81_13450</name>
</gene>
<keyword evidence="5" id="KW-0732">Signal</keyword>
<dbReference type="PANTHER" id="PTHR42978:SF6">
    <property type="entry name" value="QUORUM-QUENCHING LACTONASE YTNP-RELATED"/>
    <property type="match status" value="1"/>
</dbReference>
<evidence type="ECO:0000256" key="1">
    <source>
        <dbReference type="ARBA" id="ARBA00007749"/>
    </source>
</evidence>
<dbReference type="PROSITE" id="PS51318">
    <property type="entry name" value="TAT"/>
    <property type="match status" value="1"/>
</dbReference>